<sequence>MLPLNTCTDIQNCLSMDDLYNNLKIYESKVKGISSNTNTQNMAFVSSSLNNSNNSIGVNTAQGVNTTNVVNTASSQVNAASSLNIDKISDAVIYAFLASQPNSTQLVNEDLEQIHHDDLEAKDLKGKMAMLTMRARRFLKNTGRKLNLNGNDSVAFDKTRVGCYNCHKRCHFTRECQAPRGQDNMSRDVTRKTVPVETPNSLALVSCDGLEGYDWSGQAEEGPTNYALMAYSTQSASSTDSNVSDCSKSCLKAVKNRKFTNEKLLTDLRKSEIMVVAYKEGLKSV</sequence>
<accession>A0A699JHL1</accession>
<evidence type="ECO:0000313" key="1">
    <source>
        <dbReference type="EMBL" id="GFA35023.1"/>
    </source>
</evidence>
<name>A0A699JHL1_TANCI</name>
<organism evidence="1">
    <name type="scientific">Tanacetum cinerariifolium</name>
    <name type="common">Dalmatian daisy</name>
    <name type="synonym">Chrysanthemum cinerariifolium</name>
    <dbReference type="NCBI Taxonomy" id="118510"/>
    <lineage>
        <taxon>Eukaryota</taxon>
        <taxon>Viridiplantae</taxon>
        <taxon>Streptophyta</taxon>
        <taxon>Embryophyta</taxon>
        <taxon>Tracheophyta</taxon>
        <taxon>Spermatophyta</taxon>
        <taxon>Magnoliopsida</taxon>
        <taxon>eudicotyledons</taxon>
        <taxon>Gunneridae</taxon>
        <taxon>Pentapetalae</taxon>
        <taxon>asterids</taxon>
        <taxon>campanulids</taxon>
        <taxon>Asterales</taxon>
        <taxon>Asteraceae</taxon>
        <taxon>Asteroideae</taxon>
        <taxon>Anthemideae</taxon>
        <taxon>Anthemidinae</taxon>
        <taxon>Tanacetum</taxon>
    </lineage>
</organism>
<gene>
    <name evidence="1" type="ORF">Tci_606995</name>
</gene>
<evidence type="ECO:0008006" key="2">
    <source>
        <dbReference type="Google" id="ProtNLM"/>
    </source>
</evidence>
<comment type="caution">
    <text evidence="1">The sequence shown here is derived from an EMBL/GenBank/DDBJ whole genome shotgun (WGS) entry which is preliminary data.</text>
</comment>
<dbReference type="AlphaFoldDB" id="A0A699JHL1"/>
<dbReference type="EMBL" id="BKCJ010409032">
    <property type="protein sequence ID" value="GFA35023.1"/>
    <property type="molecule type" value="Genomic_DNA"/>
</dbReference>
<protein>
    <recommendedName>
        <fullName evidence="2">CCHC-type domain-containing protein</fullName>
    </recommendedName>
</protein>
<proteinExistence type="predicted"/>
<reference evidence="1" key="1">
    <citation type="journal article" date="2019" name="Sci. Rep.">
        <title>Draft genome of Tanacetum cinerariifolium, the natural source of mosquito coil.</title>
        <authorList>
            <person name="Yamashiro T."/>
            <person name="Shiraishi A."/>
            <person name="Satake H."/>
            <person name="Nakayama K."/>
        </authorList>
    </citation>
    <scope>NUCLEOTIDE SEQUENCE</scope>
</reference>